<dbReference type="InterPro" id="IPR057626">
    <property type="entry name" value="S-S_Temptin"/>
</dbReference>
<evidence type="ECO:0000313" key="5">
    <source>
        <dbReference type="Proteomes" id="UP000054928"/>
    </source>
</evidence>
<reference evidence="5" key="1">
    <citation type="submission" date="2014-09" db="EMBL/GenBank/DDBJ databases">
        <authorList>
            <person name="Sharma Rahul"/>
            <person name="Thines Marco"/>
        </authorList>
    </citation>
    <scope>NUCLEOTIDE SEQUENCE [LARGE SCALE GENOMIC DNA]</scope>
</reference>
<feature type="domain" description="Temptin Cys/Cys disulfide" evidence="3">
    <location>
        <begin position="18"/>
        <end position="109"/>
    </location>
</feature>
<evidence type="ECO:0000256" key="2">
    <source>
        <dbReference type="SAM" id="SignalP"/>
    </source>
</evidence>
<dbReference type="EMBL" id="CCYD01000523">
    <property type="protein sequence ID" value="CEG40468.1"/>
    <property type="molecule type" value="Genomic_DNA"/>
</dbReference>
<accession>A0A0P1AIX8</accession>
<proteinExistence type="predicted"/>
<feature type="chain" id="PRO_5006058704" description="Temptin Cys/Cys disulfide domain-containing protein" evidence="2">
    <location>
        <begin position="21"/>
        <end position="197"/>
    </location>
</feature>
<keyword evidence="5" id="KW-1185">Reference proteome</keyword>
<feature type="signal peptide" evidence="2">
    <location>
        <begin position="1"/>
        <end position="20"/>
    </location>
</feature>
<dbReference type="GeneID" id="36405720"/>
<dbReference type="AlphaFoldDB" id="A0A0P1AIX8"/>
<name>A0A0P1AIX8_PLAHL</name>
<feature type="compositionally biased region" description="Polar residues" evidence="1">
    <location>
        <begin position="109"/>
        <end position="125"/>
    </location>
</feature>
<evidence type="ECO:0000259" key="3">
    <source>
        <dbReference type="Pfam" id="PF24784"/>
    </source>
</evidence>
<feature type="region of interest" description="Disordered" evidence="1">
    <location>
        <begin position="151"/>
        <end position="172"/>
    </location>
</feature>
<dbReference type="InterPro" id="IPR055313">
    <property type="entry name" value="Temptin-like"/>
</dbReference>
<dbReference type="OrthoDB" id="129121at2759"/>
<dbReference type="Proteomes" id="UP000054928">
    <property type="component" value="Unassembled WGS sequence"/>
</dbReference>
<dbReference type="PANTHER" id="PTHR34737:SF2">
    <property type="entry name" value="EF-HAND DOMAIN-CONTAINING PROTEIN"/>
    <property type="match status" value="1"/>
</dbReference>
<evidence type="ECO:0000256" key="1">
    <source>
        <dbReference type="SAM" id="MobiDB-lite"/>
    </source>
</evidence>
<dbReference type="RefSeq" id="XP_024576837.1">
    <property type="nucleotide sequence ID" value="XM_024726129.1"/>
</dbReference>
<keyword evidence="2" id="KW-0732">Signal</keyword>
<dbReference type="PANTHER" id="PTHR34737">
    <property type="entry name" value="EF-HAND DOMAIN-CONTAINING PROTEIN"/>
    <property type="match status" value="1"/>
</dbReference>
<sequence length="197" mass="19922">MVRAIFLTVVIFVAPSMVQSYAKYAELAPNNAQVPGNPNVGHLDPAGETGTSPFGDAFSKAGNMWSVALCQADTDNDGFTNGQELGDMCCTWVPGSTAGLITDGLSDPSDPSKTPTNAELQTGCSKPSVSANFSGSGVVDDTVGTVVPVGPSVGGLPMDDDEDDDSESAVVTAGTSTATSSIVVMGLAFIIALAVLL</sequence>
<feature type="region of interest" description="Disordered" evidence="1">
    <location>
        <begin position="102"/>
        <end position="125"/>
    </location>
</feature>
<dbReference type="OMA" id="NIGHLDP"/>
<protein>
    <recommendedName>
        <fullName evidence="3">Temptin Cys/Cys disulfide domain-containing protein</fullName>
    </recommendedName>
</protein>
<feature type="compositionally biased region" description="Acidic residues" evidence="1">
    <location>
        <begin position="158"/>
        <end position="167"/>
    </location>
</feature>
<evidence type="ECO:0000313" key="4">
    <source>
        <dbReference type="EMBL" id="CEG40468.1"/>
    </source>
</evidence>
<dbReference type="Pfam" id="PF24784">
    <property type="entry name" value="Temptin_C"/>
    <property type="match status" value="1"/>
</dbReference>
<organism evidence="4 5">
    <name type="scientific">Plasmopara halstedii</name>
    <name type="common">Downy mildew of sunflower</name>
    <dbReference type="NCBI Taxonomy" id="4781"/>
    <lineage>
        <taxon>Eukaryota</taxon>
        <taxon>Sar</taxon>
        <taxon>Stramenopiles</taxon>
        <taxon>Oomycota</taxon>
        <taxon>Peronosporomycetes</taxon>
        <taxon>Peronosporales</taxon>
        <taxon>Peronosporaceae</taxon>
        <taxon>Plasmopara</taxon>
    </lineage>
</organism>